<keyword evidence="2" id="KW-0238">DNA-binding</keyword>
<dbReference type="SUPFAM" id="SSF46785">
    <property type="entry name" value="Winged helix' DNA-binding domain"/>
    <property type="match status" value="1"/>
</dbReference>
<dbReference type="InterPro" id="IPR039422">
    <property type="entry name" value="MarR/SlyA-like"/>
</dbReference>
<dbReference type="PROSITE" id="PS00012">
    <property type="entry name" value="PHOSPHOPANTETHEINE"/>
    <property type="match status" value="1"/>
</dbReference>
<dbReference type="RefSeq" id="WP_061263542.1">
    <property type="nucleotide sequence ID" value="NZ_BCSZ01000023.1"/>
</dbReference>
<proteinExistence type="predicted"/>
<dbReference type="AlphaFoldDB" id="A0A100WPT2"/>
<keyword evidence="1" id="KW-0805">Transcription regulation</keyword>
<dbReference type="InterPro" id="IPR000835">
    <property type="entry name" value="HTH_MarR-typ"/>
</dbReference>
<dbReference type="PANTHER" id="PTHR33164">
    <property type="entry name" value="TRANSCRIPTIONAL REGULATOR, MARR FAMILY"/>
    <property type="match status" value="1"/>
</dbReference>
<protein>
    <submittedName>
        <fullName evidence="5">Transcriptional regulator</fullName>
    </submittedName>
</protein>
<dbReference type="PRINTS" id="PR00598">
    <property type="entry name" value="HTHMARR"/>
</dbReference>
<dbReference type="GO" id="GO:0006950">
    <property type="term" value="P:response to stress"/>
    <property type="evidence" value="ECO:0007669"/>
    <property type="project" value="TreeGrafter"/>
</dbReference>
<dbReference type="InterPro" id="IPR036388">
    <property type="entry name" value="WH-like_DNA-bd_sf"/>
</dbReference>
<keyword evidence="3" id="KW-0804">Transcription</keyword>
<reference evidence="6" key="2">
    <citation type="submission" date="2016-02" db="EMBL/GenBank/DDBJ databases">
        <title>Draft genome sequence of five rapidly growing Mycobacterium species.</title>
        <authorList>
            <person name="Katahira K."/>
            <person name="Gotou Y."/>
            <person name="Iida K."/>
            <person name="Ogura Y."/>
            <person name="Hayashi T."/>
        </authorList>
    </citation>
    <scope>NUCLEOTIDE SEQUENCE [LARGE SCALE GENOMIC DNA]</scope>
    <source>
        <strain evidence="6">JCM6368</strain>
    </source>
</reference>
<dbReference type="PANTHER" id="PTHR33164:SF43">
    <property type="entry name" value="HTH-TYPE TRANSCRIPTIONAL REPRESSOR YETL"/>
    <property type="match status" value="1"/>
</dbReference>
<evidence type="ECO:0000256" key="3">
    <source>
        <dbReference type="ARBA" id="ARBA00023163"/>
    </source>
</evidence>
<dbReference type="InterPro" id="IPR006162">
    <property type="entry name" value="Ppantetheine_attach_site"/>
</dbReference>
<dbReference type="EMBL" id="BCSZ01000023">
    <property type="protein sequence ID" value="GAT02368.1"/>
    <property type="molecule type" value="Genomic_DNA"/>
</dbReference>
<organism evidence="5 6">
    <name type="scientific">Mycolicibacterium fortuitum subsp. acetamidolyticum</name>
    <dbReference type="NCBI Taxonomy" id="144550"/>
    <lineage>
        <taxon>Bacteria</taxon>
        <taxon>Bacillati</taxon>
        <taxon>Actinomycetota</taxon>
        <taxon>Actinomycetes</taxon>
        <taxon>Mycobacteriales</taxon>
        <taxon>Mycobacteriaceae</taxon>
        <taxon>Mycolicibacterium</taxon>
    </lineage>
</organism>
<dbReference type="Pfam" id="PF01047">
    <property type="entry name" value="MarR"/>
    <property type="match status" value="1"/>
</dbReference>
<dbReference type="PROSITE" id="PS01117">
    <property type="entry name" value="HTH_MARR_1"/>
    <property type="match status" value="1"/>
</dbReference>
<evidence type="ECO:0000313" key="5">
    <source>
        <dbReference type="EMBL" id="GAT02368.1"/>
    </source>
</evidence>
<gene>
    <name evidence="5" type="ORF">RMCFA_2480</name>
</gene>
<evidence type="ECO:0000259" key="4">
    <source>
        <dbReference type="PROSITE" id="PS50995"/>
    </source>
</evidence>
<dbReference type="InterPro" id="IPR023187">
    <property type="entry name" value="Tscrpt_reg_MarR-type_CS"/>
</dbReference>
<dbReference type="SMART" id="SM00347">
    <property type="entry name" value="HTH_MARR"/>
    <property type="match status" value="1"/>
</dbReference>
<accession>A0A100WPT2</accession>
<comment type="caution">
    <text evidence="5">The sequence shown here is derived from an EMBL/GenBank/DDBJ whole genome shotgun (WGS) entry which is preliminary data.</text>
</comment>
<dbReference type="GO" id="GO:0003700">
    <property type="term" value="F:DNA-binding transcription factor activity"/>
    <property type="evidence" value="ECO:0007669"/>
    <property type="project" value="InterPro"/>
</dbReference>
<reference evidence="5 6" key="1">
    <citation type="journal article" date="2016" name="Genome Announc.">
        <title>Draft Genome Sequences of Five Rapidly Growing Mycobacterium Species, M. thermoresistibile, M. fortuitum subsp. acetamidolyticum, M. canariasense, M. brisbanense, and M. novocastrense.</title>
        <authorList>
            <person name="Katahira K."/>
            <person name="Ogura Y."/>
            <person name="Gotoh Y."/>
            <person name="Hayashi T."/>
        </authorList>
    </citation>
    <scope>NUCLEOTIDE SEQUENCE [LARGE SCALE GENOMIC DNA]</scope>
    <source>
        <strain evidence="5 6">JCM6368</strain>
    </source>
</reference>
<dbReference type="Gene3D" id="1.10.10.10">
    <property type="entry name" value="Winged helix-like DNA-binding domain superfamily/Winged helix DNA-binding domain"/>
    <property type="match status" value="1"/>
</dbReference>
<feature type="domain" description="HTH marR-type" evidence="4">
    <location>
        <begin position="17"/>
        <end position="151"/>
    </location>
</feature>
<name>A0A100WPT2_MYCFO</name>
<dbReference type="GO" id="GO:0003677">
    <property type="term" value="F:DNA binding"/>
    <property type="evidence" value="ECO:0007669"/>
    <property type="project" value="UniProtKB-KW"/>
</dbReference>
<evidence type="ECO:0000313" key="6">
    <source>
        <dbReference type="Proteomes" id="UP000069705"/>
    </source>
</evidence>
<evidence type="ECO:0000256" key="2">
    <source>
        <dbReference type="ARBA" id="ARBA00023125"/>
    </source>
</evidence>
<dbReference type="InterPro" id="IPR036390">
    <property type="entry name" value="WH_DNA-bd_sf"/>
</dbReference>
<sequence>MVKADTLRTEHREAEDAEDYAVRLERATRGLLAVNVMALEPFEKRIGLSSLRALQSLGRIGPCLVSELAQDLQVAVSTASRLADRLAEAGLISRGVSPQNRRATRLALTEDGRAILDDLVAHRVALFREVTASVGGSERSALLRGAAAFTAAYRAVADIDEADVANRV</sequence>
<dbReference type="Proteomes" id="UP000069705">
    <property type="component" value="Unassembled WGS sequence"/>
</dbReference>
<dbReference type="PROSITE" id="PS50995">
    <property type="entry name" value="HTH_MARR_2"/>
    <property type="match status" value="1"/>
</dbReference>
<evidence type="ECO:0000256" key="1">
    <source>
        <dbReference type="ARBA" id="ARBA00023015"/>
    </source>
</evidence>